<dbReference type="EMBL" id="JAABLP010000001">
    <property type="protein sequence ID" value="NBN62811.1"/>
    <property type="molecule type" value="Genomic_DNA"/>
</dbReference>
<proteinExistence type="predicted"/>
<feature type="domain" description="SWIM-type" evidence="2">
    <location>
        <begin position="15"/>
        <end position="53"/>
    </location>
</feature>
<keyword evidence="4" id="KW-1185">Reference proteome</keyword>
<reference evidence="3 4" key="1">
    <citation type="submission" date="2020-01" db="EMBL/GenBank/DDBJ databases">
        <authorList>
            <person name="Peng S.Y."/>
            <person name="Li J."/>
            <person name="Wang M."/>
            <person name="Wang L."/>
            <person name="Wang C.Q."/>
            <person name="Wang J.R."/>
        </authorList>
    </citation>
    <scope>NUCLEOTIDE SEQUENCE [LARGE SCALE GENOMIC DNA]</scope>
    <source>
        <strain evidence="3 4">XCT-34</strain>
    </source>
</reference>
<evidence type="ECO:0000313" key="3">
    <source>
        <dbReference type="EMBL" id="NBN62811.1"/>
    </source>
</evidence>
<protein>
    <recommendedName>
        <fullName evidence="2">SWIM-type domain-containing protein</fullName>
    </recommendedName>
</protein>
<dbReference type="InterPro" id="IPR007527">
    <property type="entry name" value="Znf_SWIM"/>
</dbReference>
<evidence type="ECO:0000256" key="1">
    <source>
        <dbReference type="PROSITE-ProRule" id="PRU00325"/>
    </source>
</evidence>
<sequence length="214" mass="24065">MRLQFLVQGSSPKPYRVTAEGVGQGLRMFCTCPAGSRSNVFCKHVAAMLMGDVTKLVQPSDRVEDLREQAKGSPLLAQALAHVPVSEQKRRVEGFDNLQQVFAAYEPVVVQAGCEMRFRTEDVDGYSEHLEVFGFTPTGRRSKKVTLSLSYFTTAFDELFDENGKIYHANHRPRVRPWTVRKGGVPTSRKELATSLPDFIDGVEELVQRSRRTE</sequence>
<evidence type="ECO:0000259" key="2">
    <source>
        <dbReference type="PROSITE" id="PS50966"/>
    </source>
</evidence>
<gene>
    <name evidence="3" type="ORF">GWI71_03870</name>
</gene>
<dbReference type="Proteomes" id="UP000541347">
    <property type="component" value="Unassembled WGS sequence"/>
</dbReference>
<accession>A0ABW9ZGN7</accession>
<name>A0ABW9ZGN7_9HYPH</name>
<keyword evidence="1" id="KW-0862">Zinc</keyword>
<keyword evidence="1" id="KW-0863">Zinc-finger</keyword>
<evidence type="ECO:0000313" key="4">
    <source>
        <dbReference type="Proteomes" id="UP000541347"/>
    </source>
</evidence>
<comment type="caution">
    <text evidence="3">The sequence shown here is derived from an EMBL/GenBank/DDBJ whole genome shotgun (WGS) entry which is preliminary data.</text>
</comment>
<dbReference type="Pfam" id="PF04434">
    <property type="entry name" value="SWIM"/>
    <property type="match status" value="1"/>
</dbReference>
<organism evidence="3 4">
    <name type="scientific">Pannonibacter tanglangensis</name>
    <dbReference type="NCBI Taxonomy" id="2750084"/>
    <lineage>
        <taxon>Bacteria</taxon>
        <taxon>Pseudomonadati</taxon>
        <taxon>Pseudomonadota</taxon>
        <taxon>Alphaproteobacteria</taxon>
        <taxon>Hyphomicrobiales</taxon>
        <taxon>Stappiaceae</taxon>
        <taxon>Pannonibacter</taxon>
    </lineage>
</organism>
<dbReference type="PROSITE" id="PS50966">
    <property type="entry name" value="ZF_SWIM"/>
    <property type="match status" value="1"/>
</dbReference>
<keyword evidence="1" id="KW-0479">Metal-binding</keyword>